<proteinExistence type="predicted"/>
<accession>A0AAW1QFJ4</accession>
<name>A0AAW1QFJ4_9CHLO</name>
<evidence type="ECO:0000313" key="1">
    <source>
        <dbReference type="EMBL" id="KAK9820212.1"/>
    </source>
</evidence>
<keyword evidence="2" id="KW-1185">Reference proteome</keyword>
<protein>
    <submittedName>
        <fullName evidence="1">Uncharacterized protein</fullName>
    </submittedName>
</protein>
<reference evidence="1 2" key="1">
    <citation type="journal article" date="2024" name="Nat. Commun.">
        <title>Phylogenomics reveals the evolutionary origins of lichenization in chlorophyte algae.</title>
        <authorList>
            <person name="Puginier C."/>
            <person name="Libourel C."/>
            <person name="Otte J."/>
            <person name="Skaloud P."/>
            <person name="Haon M."/>
            <person name="Grisel S."/>
            <person name="Petersen M."/>
            <person name="Berrin J.G."/>
            <person name="Delaux P.M."/>
            <person name="Dal Grande F."/>
            <person name="Keller J."/>
        </authorList>
    </citation>
    <scope>NUCLEOTIDE SEQUENCE [LARGE SCALE GENOMIC DNA]</scope>
    <source>
        <strain evidence="1 2">SAG 2043</strain>
    </source>
</reference>
<dbReference type="AlphaFoldDB" id="A0AAW1QFJ4"/>
<gene>
    <name evidence="1" type="ORF">WJX72_007536</name>
</gene>
<evidence type="ECO:0000313" key="2">
    <source>
        <dbReference type="Proteomes" id="UP001489004"/>
    </source>
</evidence>
<sequence>MQWDTTTGSDTWAVKEGWVSVTPLGLRSDIPFGKEQRLNPGIPAVLGGAVQLAANRCGCMQMQAMHNRGVQQAHGVVFDMRR</sequence>
<dbReference type="EMBL" id="JALJOR010000003">
    <property type="protein sequence ID" value="KAK9820212.1"/>
    <property type="molecule type" value="Genomic_DNA"/>
</dbReference>
<comment type="caution">
    <text evidence="1">The sequence shown here is derived from an EMBL/GenBank/DDBJ whole genome shotgun (WGS) entry which is preliminary data.</text>
</comment>
<dbReference type="Proteomes" id="UP001489004">
    <property type="component" value="Unassembled WGS sequence"/>
</dbReference>
<organism evidence="1 2">
    <name type="scientific">[Myrmecia] bisecta</name>
    <dbReference type="NCBI Taxonomy" id="41462"/>
    <lineage>
        <taxon>Eukaryota</taxon>
        <taxon>Viridiplantae</taxon>
        <taxon>Chlorophyta</taxon>
        <taxon>core chlorophytes</taxon>
        <taxon>Trebouxiophyceae</taxon>
        <taxon>Trebouxiales</taxon>
        <taxon>Trebouxiaceae</taxon>
        <taxon>Myrmecia</taxon>
    </lineage>
</organism>